<dbReference type="Proteomes" id="UP000257136">
    <property type="component" value="Unassembled WGS sequence"/>
</dbReference>
<keyword evidence="1" id="KW-0472">Membrane</keyword>
<dbReference type="AlphaFoldDB" id="A0A3E0EEI0"/>
<proteinExistence type="predicted"/>
<keyword evidence="1" id="KW-0812">Transmembrane</keyword>
<keyword evidence="3" id="KW-1185">Reference proteome</keyword>
<organism evidence="2 3">
    <name type="scientific">Flavobacterium aquicola</name>
    <dbReference type="NCBI Taxonomy" id="1682742"/>
    <lineage>
        <taxon>Bacteria</taxon>
        <taxon>Pseudomonadati</taxon>
        <taxon>Bacteroidota</taxon>
        <taxon>Flavobacteriia</taxon>
        <taxon>Flavobacteriales</taxon>
        <taxon>Flavobacteriaceae</taxon>
        <taxon>Flavobacterium</taxon>
    </lineage>
</organism>
<keyword evidence="1" id="KW-1133">Transmembrane helix</keyword>
<evidence type="ECO:0000256" key="1">
    <source>
        <dbReference type="SAM" id="Phobius"/>
    </source>
</evidence>
<feature type="transmembrane region" description="Helical" evidence="1">
    <location>
        <begin position="12"/>
        <end position="31"/>
    </location>
</feature>
<protein>
    <submittedName>
        <fullName evidence="2">Uncharacterized protein</fullName>
    </submittedName>
</protein>
<comment type="caution">
    <text evidence="2">The sequence shown here is derived from an EMBL/GenBank/DDBJ whole genome shotgun (WGS) entry which is preliminary data.</text>
</comment>
<dbReference type="EMBL" id="QUNI01000011">
    <property type="protein sequence ID" value="REG96143.1"/>
    <property type="molecule type" value="Genomic_DNA"/>
</dbReference>
<evidence type="ECO:0000313" key="3">
    <source>
        <dbReference type="Proteomes" id="UP000257136"/>
    </source>
</evidence>
<evidence type="ECO:0000313" key="2">
    <source>
        <dbReference type="EMBL" id="REG96143.1"/>
    </source>
</evidence>
<gene>
    <name evidence="2" type="ORF">C8P67_111116</name>
</gene>
<reference evidence="2 3" key="1">
    <citation type="submission" date="2018-08" db="EMBL/GenBank/DDBJ databases">
        <title>Genomic Encyclopedia of Archaeal and Bacterial Type Strains, Phase II (KMG-II): from individual species to whole genera.</title>
        <authorList>
            <person name="Goeker M."/>
        </authorList>
    </citation>
    <scope>NUCLEOTIDE SEQUENCE [LARGE SCALE GENOMIC DNA]</scope>
    <source>
        <strain evidence="2 3">DSM 100880</strain>
    </source>
</reference>
<name>A0A3E0EEI0_9FLAO</name>
<sequence length="35" mass="4165">MDLKNPKIWSKSYTLVLIANALFIIIFYLIMKLYS</sequence>
<accession>A0A3E0EEI0</accession>